<keyword evidence="2" id="KW-0732">Signal</keyword>
<dbReference type="Proteomes" id="UP000177614">
    <property type="component" value="Unassembled WGS sequence"/>
</dbReference>
<accession>A0A1F4XJK6</accession>
<evidence type="ECO:0000256" key="2">
    <source>
        <dbReference type="SAM" id="SignalP"/>
    </source>
</evidence>
<proteinExistence type="predicted"/>
<dbReference type="PROSITE" id="PS51257">
    <property type="entry name" value="PROKAR_LIPOPROTEIN"/>
    <property type="match status" value="1"/>
</dbReference>
<reference evidence="3 4" key="1">
    <citation type="journal article" date="2016" name="Nat. Commun.">
        <title>Thousands of microbial genomes shed light on interconnected biogeochemical processes in an aquifer system.</title>
        <authorList>
            <person name="Anantharaman K."/>
            <person name="Brown C.T."/>
            <person name="Hug L.A."/>
            <person name="Sharon I."/>
            <person name="Castelle C.J."/>
            <person name="Probst A.J."/>
            <person name="Thomas B.C."/>
            <person name="Singh A."/>
            <person name="Wilkins M.J."/>
            <person name="Karaoz U."/>
            <person name="Brodie E.L."/>
            <person name="Williams K.H."/>
            <person name="Hubbard S.S."/>
            <person name="Banfield J.F."/>
        </authorList>
    </citation>
    <scope>NUCLEOTIDE SEQUENCE [LARGE SCALE GENOMIC DNA]</scope>
</reference>
<name>A0A1F4XJK6_9BACT</name>
<gene>
    <name evidence="3" type="ORF">A2V81_01735</name>
</gene>
<dbReference type="EMBL" id="MEWR01000018">
    <property type="protein sequence ID" value="OGC81808.1"/>
    <property type="molecule type" value="Genomic_DNA"/>
</dbReference>
<dbReference type="STRING" id="1817814.A2V81_01735"/>
<evidence type="ECO:0000313" key="3">
    <source>
        <dbReference type="EMBL" id="OGC81808.1"/>
    </source>
</evidence>
<feature type="chain" id="PRO_5009515355" evidence="2">
    <location>
        <begin position="21"/>
        <end position="201"/>
    </location>
</feature>
<dbReference type="AlphaFoldDB" id="A0A1F4XJK6"/>
<feature type="signal peptide" evidence="2">
    <location>
        <begin position="1"/>
        <end position="20"/>
    </location>
</feature>
<comment type="caution">
    <text evidence="3">The sequence shown here is derived from an EMBL/GenBank/DDBJ whole genome shotgun (WGS) entry which is preliminary data.</text>
</comment>
<organism evidence="3 4">
    <name type="scientific">Candidatus Abawacabacteria bacterium RBG_16_42_10</name>
    <dbReference type="NCBI Taxonomy" id="1817814"/>
    <lineage>
        <taxon>Bacteria</taxon>
        <taxon>Candidatus Abawacaibacteriota</taxon>
    </lineage>
</organism>
<evidence type="ECO:0000313" key="4">
    <source>
        <dbReference type="Proteomes" id="UP000177614"/>
    </source>
</evidence>
<evidence type="ECO:0000256" key="1">
    <source>
        <dbReference type="SAM" id="MobiDB-lite"/>
    </source>
</evidence>
<sequence length="201" mass="22292">MALRIVCIITLLTLSGCSFIASQPISEKISIKGTIIENPSQLAEQSEFLLVDDENSNLLAYISSSEVAINNFIDRSGTVEGTIQKYTTDRIPELLAEVFTPDAPLSLEDILLQTTLREGRKTPYNHAWNKKTPMLVLQNDNANGSAQIKVSADDKEFLVKLVKREQEWHIAEIIKQEYSPLENGESTASGALQDEDRGPNT</sequence>
<feature type="region of interest" description="Disordered" evidence="1">
    <location>
        <begin position="179"/>
        <end position="201"/>
    </location>
</feature>
<protein>
    <submittedName>
        <fullName evidence="3">Uncharacterized protein</fullName>
    </submittedName>
</protein>